<feature type="compositionally biased region" description="Acidic residues" evidence="1">
    <location>
        <begin position="372"/>
        <end position="381"/>
    </location>
</feature>
<feature type="region of interest" description="Disordered" evidence="1">
    <location>
        <begin position="24"/>
        <end position="114"/>
    </location>
</feature>
<feature type="region of interest" description="Disordered" evidence="1">
    <location>
        <begin position="826"/>
        <end position="994"/>
    </location>
</feature>
<gene>
    <name evidence="2" type="ORF">BSAL_28930</name>
</gene>
<name>A0A0S4JKV8_BODSA</name>
<feature type="compositionally biased region" description="Polar residues" evidence="1">
    <location>
        <begin position="826"/>
        <end position="841"/>
    </location>
</feature>
<feature type="region of interest" description="Disordered" evidence="1">
    <location>
        <begin position="178"/>
        <end position="240"/>
    </location>
</feature>
<feature type="compositionally biased region" description="Low complexity" evidence="1">
    <location>
        <begin position="947"/>
        <end position="962"/>
    </location>
</feature>
<evidence type="ECO:0000256" key="1">
    <source>
        <dbReference type="SAM" id="MobiDB-lite"/>
    </source>
</evidence>
<keyword evidence="3" id="KW-1185">Reference proteome</keyword>
<protein>
    <submittedName>
        <fullName evidence="2">Uncharacterized protein</fullName>
    </submittedName>
</protein>
<reference evidence="3" key="1">
    <citation type="submission" date="2015-09" db="EMBL/GenBank/DDBJ databases">
        <authorList>
            <consortium name="Pathogen Informatics"/>
        </authorList>
    </citation>
    <scope>NUCLEOTIDE SEQUENCE [LARGE SCALE GENOMIC DNA]</scope>
    <source>
        <strain evidence="3">Lake Konstanz</strain>
    </source>
</reference>
<organism evidence="2 3">
    <name type="scientific">Bodo saltans</name>
    <name type="common">Flagellated protozoan</name>
    <dbReference type="NCBI Taxonomy" id="75058"/>
    <lineage>
        <taxon>Eukaryota</taxon>
        <taxon>Discoba</taxon>
        <taxon>Euglenozoa</taxon>
        <taxon>Kinetoplastea</taxon>
        <taxon>Metakinetoplastina</taxon>
        <taxon>Eubodonida</taxon>
        <taxon>Bodonidae</taxon>
        <taxon>Bodo</taxon>
    </lineage>
</organism>
<feature type="compositionally biased region" description="Basic and acidic residues" evidence="1">
    <location>
        <begin position="515"/>
        <end position="527"/>
    </location>
</feature>
<feature type="region of interest" description="Disordered" evidence="1">
    <location>
        <begin position="313"/>
        <end position="586"/>
    </location>
</feature>
<dbReference type="Proteomes" id="UP000051952">
    <property type="component" value="Unassembled WGS sequence"/>
</dbReference>
<dbReference type="AlphaFoldDB" id="A0A0S4JKV8"/>
<feature type="compositionally biased region" description="Polar residues" evidence="1">
    <location>
        <begin position="894"/>
        <end position="911"/>
    </location>
</feature>
<feature type="compositionally biased region" description="Low complexity" evidence="1">
    <location>
        <begin position="333"/>
        <end position="358"/>
    </location>
</feature>
<feature type="compositionally biased region" description="Low complexity" evidence="1">
    <location>
        <begin position="854"/>
        <end position="876"/>
    </location>
</feature>
<feature type="compositionally biased region" description="Basic and acidic residues" evidence="1">
    <location>
        <begin position="468"/>
        <end position="478"/>
    </location>
</feature>
<feature type="compositionally biased region" description="Polar residues" evidence="1">
    <location>
        <begin position="84"/>
        <end position="103"/>
    </location>
</feature>
<dbReference type="VEuPathDB" id="TriTrypDB:BSAL_28930"/>
<dbReference type="OMA" id="PSPMAEC"/>
<evidence type="ECO:0000313" key="2">
    <source>
        <dbReference type="EMBL" id="CUG90812.1"/>
    </source>
</evidence>
<feature type="compositionally biased region" description="Basic and acidic residues" evidence="1">
    <location>
        <begin position="219"/>
        <end position="239"/>
    </location>
</feature>
<feature type="compositionally biased region" description="Pro residues" evidence="1">
    <location>
        <begin position="931"/>
        <end position="946"/>
    </location>
</feature>
<feature type="compositionally biased region" description="Basic and acidic residues" evidence="1">
    <location>
        <begin position="68"/>
        <end position="83"/>
    </location>
</feature>
<feature type="compositionally biased region" description="Polar residues" evidence="1">
    <location>
        <begin position="34"/>
        <end position="50"/>
    </location>
</feature>
<accession>A0A0S4JKV8</accession>
<feature type="compositionally biased region" description="Basic and acidic residues" evidence="1">
    <location>
        <begin position="407"/>
        <end position="431"/>
    </location>
</feature>
<evidence type="ECO:0000313" key="3">
    <source>
        <dbReference type="Proteomes" id="UP000051952"/>
    </source>
</evidence>
<sequence length="994" mass="108679">MAAVSRVHPRFREPALLLSHLENAPPGAQDLYPNASSSARLSQLRPSVNNIEYLPPATKTPGGSGRTSPDRRVAFSVEQREQQKSQAVARNVRPASTIQVPSTHDNDDDEEDDEPKLFTVLSDSNIPPDPRKDFLVFRAPSVPHSVRDSMESSIATRSVSPQQQTLPLRFSVMSPYRPVQHLPQNTSPNEPVFENMDDVDDGDARSWGEDDHQDDIYLDETHDTHSNNDEDSQDSRERSPMLAYESVAANVAADWLSPPRLETVQHAWYDNSTKSLAVPTRPSARRGDKVFPSPLIKISYDAERHAAAEALKSPFHGNKLYGTPQSEKHHHNSSLQRTPSSTSSLQRGGIPLPRSGAPEPSPPPSRTAVMDLQDDDIDSNVDLDRLQDSSEAMEPEVPKSLHKKKKSVVEKNEPLVSEVRRERSADRHKVGQTDPFVLEEGPDVAGDSLKPDDTPVPLVAKKKSSKRSSKDSQGKRGEGASNIPPEDSSSIAVEKSGKKTPHLGSIEPVKTSVPARHDVDDDTEHALESVISAAGPIVQSEEEVAAPIESSSRRISRHSSLRERKESQRQARQQRRDETDAILAQDQRQASEELLAYSVGSTARAHSMDPYVRVNSLRAPSPPIEQHTHVASVFQSGGSMNMLKKTQSFERAPSEQSPAPPRADLVEEVTEYQSGGNIKITSPARVRAAVQERDEAHEKKQKKKASEVAAEEDFVVFSGGSILVQIAHFPEEQEYHSHGVVHVPLKKEQEATDETEEHVAEQEPVTDDILEFQSGGNMAVVSPSRLHREPPQAPQPVVVEEPPVLLSAGSMKMPRSSLISTIHETISSPLPRGNSPNNSRVYANHYPHNGGGASVEAASVVRSSSSRRQPGRVPSSYRNDFSAPPPPLAQSSAVDTSSQRALTPVNSTLAPTRSFKVGSTFRSSGSLKVDAPPPPPKVAPPVPRVPSPSIGGSSRGTRGTPRNHSSRKLGTPLSRPRMYPESRPPPAPATYERR</sequence>
<feature type="compositionally biased region" description="Basic and acidic residues" evidence="1">
    <location>
        <begin position="560"/>
        <end position="579"/>
    </location>
</feature>
<proteinExistence type="predicted"/>
<dbReference type="EMBL" id="CYKH01001866">
    <property type="protein sequence ID" value="CUG90812.1"/>
    <property type="molecule type" value="Genomic_DNA"/>
</dbReference>